<evidence type="ECO:0000313" key="11">
    <source>
        <dbReference type="Proteomes" id="UP000037822"/>
    </source>
</evidence>
<proteinExistence type="inferred from homology"/>
<gene>
    <name evidence="10" type="ORF">AE618_09095</name>
</gene>
<feature type="transmembrane region" description="Helical" evidence="8">
    <location>
        <begin position="109"/>
        <end position="132"/>
    </location>
</feature>
<comment type="caution">
    <text evidence="10">The sequence shown here is derived from an EMBL/GenBank/DDBJ whole genome shotgun (WGS) entry which is preliminary data.</text>
</comment>
<keyword evidence="3 8" id="KW-0813">Transport</keyword>
<evidence type="ECO:0000256" key="2">
    <source>
        <dbReference type="ARBA" id="ARBA00007069"/>
    </source>
</evidence>
<dbReference type="InterPro" id="IPR035906">
    <property type="entry name" value="MetI-like_sf"/>
</dbReference>
<feature type="domain" description="ABC transmembrane type-1" evidence="9">
    <location>
        <begin position="74"/>
        <end position="280"/>
    </location>
</feature>
<evidence type="ECO:0000256" key="6">
    <source>
        <dbReference type="ARBA" id="ARBA00022989"/>
    </source>
</evidence>
<feature type="transmembrane region" description="Helical" evidence="8">
    <location>
        <begin position="203"/>
        <end position="225"/>
    </location>
</feature>
<reference evidence="10 11" key="1">
    <citation type="submission" date="2015-07" db="EMBL/GenBank/DDBJ databases">
        <title>Whole genome sequencing of Bosea vaviloviae isolated from cave pool.</title>
        <authorList>
            <person name="Tan N.E.H."/>
            <person name="Lee Y.P."/>
            <person name="Gan H.M."/>
            <person name="Barton H."/>
            <person name="Savka M.A."/>
        </authorList>
    </citation>
    <scope>NUCLEOTIDE SEQUENCE [LARGE SCALE GENOMIC DNA]</scope>
    <source>
        <strain evidence="10 11">SD260</strain>
    </source>
</reference>
<keyword evidence="4" id="KW-1003">Cell membrane</keyword>
<dbReference type="GO" id="GO:0005886">
    <property type="term" value="C:plasma membrane"/>
    <property type="evidence" value="ECO:0007669"/>
    <property type="project" value="UniProtKB-SubCell"/>
</dbReference>
<dbReference type="Proteomes" id="UP000037822">
    <property type="component" value="Unassembled WGS sequence"/>
</dbReference>
<feature type="transmembrane region" description="Helical" evidence="8">
    <location>
        <begin position="69"/>
        <end position="97"/>
    </location>
</feature>
<feature type="transmembrane region" description="Helical" evidence="8">
    <location>
        <begin position="261"/>
        <end position="283"/>
    </location>
</feature>
<dbReference type="PATRIC" id="fig|1526658.3.peg.5307"/>
<dbReference type="PROSITE" id="PS50928">
    <property type="entry name" value="ABC_TM1"/>
    <property type="match status" value="1"/>
</dbReference>
<evidence type="ECO:0000256" key="1">
    <source>
        <dbReference type="ARBA" id="ARBA00004651"/>
    </source>
</evidence>
<dbReference type="PANTHER" id="PTHR42929:SF5">
    <property type="entry name" value="ABC TRANSPORTER PERMEASE PROTEIN"/>
    <property type="match status" value="1"/>
</dbReference>
<dbReference type="PANTHER" id="PTHR42929">
    <property type="entry name" value="INNER MEMBRANE ABC TRANSPORTER PERMEASE PROTEIN YDCU-RELATED-RELATED"/>
    <property type="match status" value="1"/>
</dbReference>
<comment type="similarity">
    <text evidence="2">Belongs to the binding-protein-dependent transport system permease family. CysTW subfamily.</text>
</comment>
<dbReference type="GO" id="GO:0055085">
    <property type="term" value="P:transmembrane transport"/>
    <property type="evidence" value="ECO:0007669"/>
    <property type="project" value="InterPro"/>
</dbReference>
<evidence type="ECO:0000256" key="3">
    <source>
        <dbReference type="ARBA" id="ARBA00022448"/>
    </source>
</evidence>
<dbReference type="Gene3D" id="1.10.3720.10">
    <property type="entry name" value="MetI-like"/>
    <property type="match status" value="1"/>
</dbReference>
<dbReference type="Pfam" id="PF00528">
    <property type="entry name" value="BPD_transp_1"/>
    <property type="match status" value="1"/>
</dbReference>
<dbReference type="EMBL" id="LGSZ01000031">
    <property type="protein sequence ID" value="KPH81189.1"/>
    <property type="molecule type" value="Genomic_DNA"/>
</dbReference>
<comment type="subcellular location">
    <subcellularLocation>
        <location evidence="1 8">Cell membrane</location>
        <topology evidence="1 8">Multi-pass membrane protein</topology>
    </subcellularLocation>
</comment>
<evidence type="ECO:0000256" key="4">
    <source>
        <dbReference type="ARBA" id="ARBA00022475"/>
    </source>
</evidence>
<sequence length="290" mass="31305">MAGAAVAATGSSGVPGEKVDWRLAAPLGLTYLAFFAAPFAILLGVSFYADPEQTRLGFESWTKFYGDAFYLKVILDTLKLGVFAVVATTLLAYPLALVFRAASPRAQRVLIFTILMPLLTSVVIRTFAWIVILAREGVINQTLIGLGITATPLNLLQTELGLVIALTQIEMPLMLLPLLTIMNQMDQNLIDASRALGASKWRTFFKVVLPLTLPGWIAGATLVFASATTAFISQSVIGGARLVYLPALIYQQVTVVYNWPFAAVASLTLLFTVLAGIMALSWLGRFARTS</sequence>
<evidence type="ECO:0000256" key="7">
    <source>
        <dbReference type="ARBA" id="ARBA00023136"/>
    </source>
</evidence>
<dbReference type="InterPro" id="IPR000515">
    <property type="entry name" value="MetI-like"/>
</dbReference>
<accession>A0A0N1N3U8</accession>
<name>A0A0N1N3U8_9HYPH</name>
<dbReference type="AlphaFoldDB" id="A0A0N1N3U8"/>
<feature type="transmembrane region" description="Helical" evidence="8">
    <location>
        <begin position="160"/>
        <end position="182"/>
    </location>
</feature>
<keyword evidence="5 8" id="KW-0812">Transmembrane</keyword>
<dbReference type="OrthoDB" id="9807047at2"/>
<keyword evidence="7 8" id="KW-0472">Membrane</keyword>
<keyword evidence="6 8" id="KW-1133">Transmembrane helix</keyword>
<dbReference type="SUPFAM" id="SSF161098">
    <property type="entry name" value="MetI-like"/>
    <property type="match status" value="1"/>
</dbReference>
<evidence type="ECO:0000313" key="10">
    <source>
        <dbReference type="EMBL" id="KPH81189.1"/>
    </source>
</evidence>
<organism evidence="10 11">
    <name type="scientific">Bosea vaviloviae</name>
    <dbReference type="NCBI Taxonomy" id="1526658"/>
    <lineage>
        <taxon>Bacteria</taxon>
        <taxon>Pseudomonadati</taxon>
        <taxon>Pseudomonadota</taxon>
        <taxon>Alphaproteobacteria</taxon>
        <taxon>Hyphomicrobiales</taxon>
        <taxon>Boseaceae</taxon>
        <taxon>Bosea</taxon>
    </lineage>
</organism>
<evidence type="ECO:0000259" key="9">
    <source>
        <dbReference type="PROSITE" id="PS50928"/>
    </source>
</evidence>
<feature type="transmembrane region" description="Helical" evidence="8">
    <location>
        <begin position="28"/>
        <end position="49"/>
    </location>
</feature>
<dbReference type="RefSeq" id="WP_054208735.1">
    <property type="nucleotide sequence ID" value="NZ_LGSZ01000031.1"/>
</dbReference>
<keyword evidence="11" id="KW-1185">Reference proteome</keyword>
<evidence type="ECO:0000256" key="8">
    <source>
        <dbReference type="RuleBase" id="RU363032"/>
    </source>
</evidence>
<evidence type="ECO:0000256" key="5">
    <source>
        <dbReference type="ARBA" id="ARBA00022692"/>
    </source>
</evidence>
<dbReference type="CDD" id="cd06261">
    <property type="entry name" value="TM_PBP2"/>
    <property type="match status" value="1"/>
</dbReference>
<protein>
    <submittedName>
        <fullName evidence="10">ABC transporter permease</fullName>
    </submittedName>
</protein>